<dbReference type="STRING" id="930152.SAMN05216565_103151"/>
<gene>
    <name evidence="1" type="ORF">SAMN05216565_103151</name>
</gene>
<evidence type="ECO:0000313" key="1">
    <source>
        <dbReference type="EMBL" id="SDP45953.1"/>
    </source>
</evidence>
<dbReference type="Proteomes" id="UP000199159">
    <property type="component" value="Unassembled WGS sequence"/>
</dbReference>
<dbReference type="EMBL" id="FNJU01000003">
    <property type="protein sequence ID" value="SDP45953.1"/>
    <property type="molecule type" value="Genomic_DNA"/>
</dbReference>
<proteinExistence type="predicted"/>
<evidence type="ECO:0000313" key="2">
    <source>
        <dbReference type="Proteomes" id="UP000199159"/>
    </source>
</evidence>
<dbReference type="RefSeq" id="WP_090851787.1">
    <property type="nucleotide sequence ID" value="NZ_FNJU01000003.1"/>
</dbReference>
<dbReference type="AlphaFoldDB" id="A0A1H0SW39"/>
<name>A0A1H0SW39_9BACI</name>
<accession>A0A1H0SW39</accession>
<sequence length="123" mass="14137">MKIKNLVILSSILLNVILSFLLYNEATRVDPGPVDIGVAFKDAVRYEEYSLAKTLMAEARVEHISEEILKEVNEIMSASTSFRTYELLEFDNGEMVLLNLTPDNKYHIQDVMIIPDDQKRIFK</sequence>
<keyword evidence="2" id="KW-1185">Reference proteome</keyword>
<reference evidence="2" key="1">
    <citation type="submission" date="2016-10" db="EMBL/GenBank/DDBJ databases">
        <authorList>
            <person name="Varghese N."/>
            <person name="Submissions S."/>
        </authorList>
    </citation>
    <scope>NUCLEOTIDE SEQUENCE [LARGE SCALE GENOMIC DNA]</scope>
    <source>
        <strain evidence="2">IBRC-M10078</strain>
    </source>
</reference>
<organism evidence="1 2">
    <name type="scientific">Litchfieldia salsa</name>
    <dbReference type="NCBI Taxonomy" id="930152"/>
    <lineage>
        <taxon>Bacteria</taxon>
        <taxon>Bacillati</taxon>
        <taxon>Bacillota</taxon>
        <taxon>Bacilli</taxon>
        <taxon>Bacillales</taxon>
        <taxon>Bacillaceae</taxon>
        <taxon>Litchfieldia</taxon>
    </lineage>
</organism>
<protein>
    <submittedName>
        <fullName evidence="1">Uncharacterized protein</fullName>
    </submittedName>
</protein>
<dbReference type="OrthoDB" id="2884543at2"/>